<keyword evidence="2" id="KW-0472">Membrane</keyword>
<dbReference type="GO" id="GO:0016491">
    <property type="term" value="F:oxidoreductase activity"/>
    <property type="evidence" value="ECO:0007669"/>
    <property type="project" value="UniProtKB-KW"/>
</dbReference>
<dbReference type="SUPFAM" id="SSF51735">
    <property type="entry name" value="NAD(P)-binding Rossmann-fold domains"/>
    <property type="match status" value="1"/>
</dbReference>
<protein>
    <recommendedName>
        <fullName evidence="5">Retinol dehydrogenase 11</fullName>
    </recommendedName>
</protein>
<dbReference type="InterPro" id="IPR002347">
    <property type="entry name" value="SDR_fam"/>
</dbReference>
<dbReference type="PRINTS" id="PR00081">
    <property type="entry name" value="GDHRDH"/>
</dbReference>
<feature type="transmembrane region" description="Helical" evidence="2">
    <location>
        <begin position="207"/>
        <end position="226"/>
    </location>
</feature>
<dbReference type="SUPFAM" id="SSF52799">
    <property type="entry name" value="(Phosphotyrosine protein) phosphatases II"/>
    <property type="match status" value="1"/>
</dbReference>
<dbReference type="EMBL" id="KZ150212">
    <property type="protein sequence ID" value="PZC72173.1"/>
    <property type="molecule type" value="Genomic_DNA"/>
</dbReference>
<keyword evidence="4" id="KW-1185">Reference proteome</keyword>
<dbReference type="AlphaFoldDB" id="A0A2W1BKH2"/>
<evidence type="ECO:0000313" key="3">
    <source>
        <dbReference type="EMBL" id="PZC72173.1"/>
    </source>
</evidence>
<dbReference type="Gene3D" id="3.90.190.10">
    <property type="entry name" value="Protein tyrosine phosphatase superfamily"/>
    <property type="match status" value="1"/>
</dbReference>
<dbReference type="Gene3D" id="3.40.50.720">
    <property type="entry name" value="NAD(P)-binding Rossmann-like Domain"/>
    <property type="match status" value="1"/>
</dbReference>
<dbReference type="CDD" id="cd05327">
    <property type="entry name" value="retinol-DH_like_SDR_c_like"/>
    <property type="match status" value="1"/>
</dbReference>
<dbReference type="Pfam" id="PF00106">
    <property type="entry name" value="adh_short"/>
    <property type="match status" value="1"/>
</dbReference>
<keyword evidence="2" id="KW-0812">Transmembrane</keyword>
<dbReference type="InterPro" id="IPR029021">
    <property type="entry name" value="Prot-tyrosine_phosphatase-like"/>
</dbReference>
<evidence type="ECO:0000256" key="2">
    <source>
        <dbReference type="SAM" id="Phobius"/>
    </source>
</evidence>
<name>A0A2W1BKH2_HELAM</name>
<sequence>MSKPLEKERRKSSINFINFRRFHFLDRSRESRRRINHPPSALYSVVGEKLRVSTPRALQCALFCGGPRCRYEVPQPGTAIQGLYFDCWGIRTVINLQTPGEHASCGPPLTKSGFTYDPTIFMANDIYYYNFAWPDYAEASLSGLLNMAKVLSFALQEGRVAIHCHAVYYYNFAWPDYAEASLSGLLNMAKVLSFALQEGRVAIHCHAVAYFIILLTILITLTFIKIKLEPVKGVCQSNARLDGKVALVTGGNQGIGLETARGLASHGATVVIACRDKDKSAKAIADIIATTGNKNIEFRHLDLASFSNVRQFAEDFNKAYDRLDILVNNAGCGGYSFSLTKDGVSEVMQINYFGPFLLTNLLLDKLKASKPSRIIIVSSCLHYLGKLHPDEIRFGGDGVLNQFLIYAKSKLCDLLWTKALAKRLPEGVTVNSLHPGAVKTDIFKKLPYVISKTVDILLELFACKTPKEGAQTTLHCCLAEELENVTGKYFMECAEAGYSSLADDDDLVEEVWNNSIKITNFNEPSRSG</sequence>
<dbReference type="PANTHER" id="PTHR43157:SF31">
    <property type="entry name" value="PHOSPHATIDYLINOSITOL-GLYCAN BIOSYNTHESIS CLASS F PROTEIN"/>
    <property type="match status" value="1"/>
</dbReference>
<organism evidence="3 4">
    <name type="scientific">Helicoverpa armigera</name>
    <name type="common">Cotton bollworm</name>
    <name type="synonym">Heliothis armigera</name>
    <dbReference type="NCBI Taxonomy" id="29058"/>
    <lineage>
        <taxon>Eukaryota</taxon>
        <taxon>Metazoa</taxon>
        <taxon>Ecdysozoa</taxon>
        <taxon>Arthropoda</taxon>
        <taxon>Hexapoda</taxon>
        <taxon>Insecta</taxon>
        <taxon>Pterygota</taxon>
        <taxon>Neoptera</taxon>
        <taxon>Endopterygota</taxon>
        <taxon>Lepidoptera</taxon>
        <taxon>Glossata</taxon>
        <taxon>Ditrysia</taxon>
        <taxon>Noctuoidea</taxon>
        <taxon>Noctuidae</taxon>
        <taxon>Heliothinae</taxon>
        <taxon>Helicoverpa</taxon>
    </lineage>
</organism>
<evidence type="ECO:0000256" key="1">
    <source>
        <dbReference type="ARBA" id="ARBA00023002"/>
    </source>
</evidence>
<dbReference type="PANTHER" id="PTHR43157">
    <property type="entry name" value="PHOSPHATIDYLINOSITOL-GLYCAN BIOSYNTHESIS CLASS F PROTEIN-RELATED"/>
    <property type="match status" value="1"/>
</dbReference>
<evidence type="ECO:0008006" key="5">
    <source>
        <dbReference type="Google" id="ProtNLM"/>
    </source>
</evidence>
<dbReference type="InterPro" id="IPR036291">
    <property type="entry name" value="NAD(P)-bd_dom_sf"/>
</dbReference>
<dbReference type="OrthoDB" id="542013at2759"/>
<keyword evidence="1" id="KW-0560">Oxidoreductase</keyword>
<accession>A0A2W1BKH2</accession>
<dbReference type="Proteomes" id="UP000249218">
    <property type="component" value="Unassembled WGS sequence"/>
</dbReference>
<evidence type="ECO:0000313" key="4">
    <source>
        <dbReference type="Proteomes" id="UP000249218"/>
    </source>
</evidence>
<keyword evidence="2" id="KW-1133">Transmembrane helix</keyword>
<reference evidence="3 4" key="1">
    <citation type="journal article" date="2017" name="BMC Biol.">
        <title>Genomic innovations, transcriptional plasticity and gene loss underlying the evolution and divergence of two highly polyphagous and invasive Helicoverpa pest species.</title>
        <authorList>
            <person name="Pearce S.L."/>
            <person name="Clarke D.F."/>
            <person name="East P.D."/>
            <person name="Elfekih S."/>
            <person name="Gordon K.H."/>
            <person name="Jermiin L.S."/>
            <person name="McGaughran A."/>
            <person name="Oakeshott J.G."/>
            <person name="Papanikolaou A."/>
            <person name="Perera O.P."/>
            <person name="Rane R.V."/>
            <person name="Richards S."/>
            <person name="Tay W.T."/>
            <person name="Walsh T.K."/>
            <person name="Anderson A."/>
            <person name="Anderson C.J."/>
            <person name="Asgari S."/>
            <person name="Board P.G."/>
            <person name="Bretschneider A."/>
            <person name="Campbell P.M."/>
            <person name="Chertemps T."/>
            <person name="Christeller J.T."/>
            <person name="Coppin C.W."/>
            <person name="Downes S.J."/>
            <person name="Duan G."/>
            <person name="Farnsworth C.A."/>
            <person name="Good R.T."/>
            <person name="Han L.B."/>
            <person name="Han Y.C."/>
            <person name="Hatje K."/>
            <person name="Horne I."/>
            <person name="Huang Y.P."/>
            <person name="Hughes D.S."/>
            <person name="Jacquin-Joly E."/>
            <person name="James W."/>
            <person name="Jhangiani S."/>
            <person name="Kollmar M."/>
            <person name="Kuwar S.S."/>
            <person name="Li S."/>
            <person name="Liu N.Y."/>
            <person name="Maibeche M.T."/>
            <person name="Miller J.R."/>
            <person name="Montagne N."/>
            <person name="Perry T."/>
            <person name="Qu J."/>
            <person name="Song S.V."/>
            <person name="Sutton G.G."/>
            <person name="Vogel H."/>
            <person name="Walenz B.P."/>
            <person name="Xu W."/>
            <person name="Zhang H.J."/>
            <person name="Zou Z."/>
            <person name="Batterham P."/>
            <person name="Edwards O.R."/>
            <person name="Feyereisen R."/>
            <person name="Gibbs R.A."/>
            <person name="Heckel D.G."/>
            <person name="McGrath A."/>
            <person name="Robin C."/>
            <person name="Scherer S.E."/>
            <person name="Worley K.C."/>
            <person name="Wu Y.D."/>
        </authorList>
    </citation>
    <scope>NUCLEOTIDE SEQUENCE [LARGE SCALE GENOMIC DNA]</scope>
    <source>
        <strain evidence="3">Harm_GR_Male_#8</strain>
        <tissue evidence="3">Whole organism</tissue>
    </source>
</reference>
<proteinExistence type="predicted"/>
<gene>
    <name evidence="3" type="primary">HaOG211798</name>
    <name evidence="3" type="ORF">B5X24_HaOG211798</name>
</gene>